<dbReference type="InterPro" id="IPR052026">
    <property type="entry name" value="ExeA_AAA_ATPase_DNA-bind"/>
</dbReference>
<dbReference type="AlphaFoldDB" id="A0A545T4C5"/>
<dbReference type="Proteomes" id="UP000317839">
    <property type="component" value="Unassembled WGS sequence"/>
</dbReference>
<organism evidence="3 4">
    <name type="scientific">Aliikangiella marina</name>
    <dbReference type="NCBI Taxonomy" id="1712262"/>
    <lineage>
        <taxon>Bacteria</taxon>
        <taxon>Pseudomonadati</taxon>
        <taxon>Pseudomonadota</taxon>
        <taxon>Gammaproteobacteria</taxon>
        <taxon>Oceanospirillales</taxon>
        <taxon>Pleioneaceae</taxon>
        <taxon>Aliikangiella</taxon>
    </lineage>
</organism>
<gene>
    <name evidence="2" type="ORF">FLL45_17355</name>
    <name evidence="3" type="ORF">FLL45_17635</name>
</gene>
<reference evidence="3 4" key="1">
    <citation type="submission" date="2019-06" db="EMBL/GenBank/DDBJ databases">
        <title>Draft genome of Aliikangiella marina GYP-15.</title>
        <authorList>
            <person name="Wang G."/>
        </authorList>
    </citation>
    <scope>NUCLEOTIDE SEQUENCE [LARGE SCALE GENOMIC DNA]</scope>
    <source>
        <strain evidence="3 4">GYP-15</strain>
    </source>
</reference>
<comment type="caution">
    <text evidence="3">The sequence shown here is derived from an EMBL/GenBank/DDBJ whole genome shotgun (WGS) entry which is preliminary data.</text>
</comment>
<keyword evidence="4" id="KW-1185">Reference proteome</keyword>
<dbReference type="OrthoDB" id="9780149at2"/>
<feature type="domain" description="ORC1/DEAH AAA+ ATPase" evidence="1">
    <location>
        <begin position="41"/>
        <end position="171"/>
    </location>
</feature>
<protein>
    <submittedName>
        <fullName evidence="3">AAA family ATPase</fullName>
    </submittedName>
</protein>
<dbReference type="Pfam" id="PF13401">
    <property type="entry name" value="AAA_22"/>
    <property type="match status" value="1"/>
</dbReference>
<dbReference type="GO" id="GO:0016887">
    <property type="term" value="F:ATP hydrolysis activity"/>
    <property type="evidence" value="ECO:0007669"/>
    <property type="project" value="InterPro"/>
</dbReference>
<accession>A0A545T4C5</accession>
<name>A0A545T4C5_9GAMM</name>
<dbReference type="EMBL" id="VIKR01000005">
    <property type="protein sequence ID" value="TQV71992.1"/>
    <property type="molecule type" value="Genomic_DNA"/>
</dbReference>
<sequence length="302" mass="34107">MYLYRFAMKKLPFSLTPDTAFFCPLPTHVEALNTLTFALNSGEALVKVVGEVGTGKTLLCRLLLNQLENTRKLAYIPYPKLSARELKFALAKELGLRITDNCREDQLSARIQTRLLNLNKKHGPVVLLIDEAQQLDEEGLETLRLFTNLETEHQKLLQIVLFGQPELDKTLAKKQMRQIKQRIVFSYQITSLNNQQIQQYVTGRLAIASEQSIQYSWLANQMIAQYSKGVPRLINILCHKALLLAYGQNRQKITAFNVIRAAKDTESINTWLQDNLKPLFTISAILASGSAMAVWGLMGSGL</sequence>
<dbReference type="EMBL" id="VIKR01000005">
    <property type="protein sequence ID" value="TQV72045.1"/>
    <property type="molecule type" value="Genomic_DNA"/>
</dbReference>
<evidence type="ECO:0000313" key="2">
    <source>
        <dbReference type="EMBL" id="TQV71992.1"/>
    </source>
</evidence>
<evidence type="ECO:0000259" key="1">
    <source>
        <dbReference type="Pfam" id="PF13401"/>
    </source>
</evidence>
<evidence type="ECO:0000313" key="3">
    <source>
        <dbReference type="EMBL" id="TQV72045.1"/>
    </source>
</evidence>
<dbReference type="PANTHER" id="PTHR35894:SF7">
    <property type="entry name" value="GENERAL SECRETION PATHWAY PROTEIN A-RELATED"/>
    <property type="match status" value="1"/>
</dbReference>
<dbReference type="PANTHER" id="PTHR35894">
    <property type="entry name" value="GENERAL SECRETION PATHWAY PROTEIN A-RELATED"/>
    <property type="match status" value="1"/>
</dbReference>
<dbReference type="InterPro" id="IPR049945">
    <property type="entry name" value="AAA_22"/>
</dbReference>
<proteinExistence type="predicted"/>
<dbReference type="Gene3D" id="3.40.50.300">
    <property type="entry name" value="P-loop containing nucleotide triphosphate hydrolases"/>
    <property type="match status" value="1"/>
</dbReference>
<dbReference type="SUPFAM" id="SSF52540">
    <property type="entry name" value="P-loop containing nucleoside triphosphate hydrolases"/>
    <property type="match status" value="1"/>
</dbReference>
<evidence type="ECO:0000313" key="4">
    <source>
        <dbReference type="Proteomes" id="UP000317839"/>
    </source>
</evidence>
<dbReference type="InterPro" id="IPR027417">
    <property type="entry name" value="P-loop_NTPase"/>
</dbReference>